<dbReference type="STRING" id="379508.A5DSH7"/>
<evidence type="ECO:0000256" key="1">
    <source>
        <dbReference type="SAM" id="MobiDB-lite"/>
    </source>
</evidence>
<dbReference type="OMA" id="HEIPICA"/>
<name>A5DSH7_LODEL</name>
<feature type="region of interest" description="Disordered" evidence="1">
    <location>
        <begin position="501"/>
        <end position="542"/>
    </location>
</feature>
<organism evidence="2 3">
    <name type="scientific">Lodderomyces elongisporus (strain ATCC 11503 / CBS 2605 / JCM 1781 / NBRC 1676 / NRRL YB-4239)</name>
    <name type="common">Yeast</name>
    <name type="synonym">Saccharomyces elongisporus</name>
    <dbReference type="NCBI Taxonomy" id="379508"/>
    <lineage>
        <taxon>Eukaryota</taxon>
        <taxon>Fungi</taxon>
        <taxon>Dikarya</taxon>
        <taxon>Ascomycota</taxon>
        <taxon>Saccharomycotina</taxon>
        <taxon>Pichiomycetes</taxon>
        <taxon>Debaryomycetaceae</taxon>
        <taxon>Candida/Lodderomyces clade</taxon>
        <taxon>Lodderomyces</taxon>
    </lineage>
</organism>
<feature type="compositionally biased region" description="Basic and acidic residues" evidence="1">
    <location>
        <begin position="501"/>
        <end position="511"/>
    </location>
</feature>
<dbReference type="GeneID" id="5234959"/>
<dbReference type="OrthoDB" id="4080238at2759"/>
<feature type="compositionally biased region" description="Acidic residues" evidence="1">
    <location>
        <begin position="512"/>
        <end position="537"/>
    </location>
</feature>
<dbReference type="InParanoid" id="A5DSH7"/>
<dbReference type="VEuPathDB" id="FungiDB:LELG_00313"/>
<evidence type="ECO:0000313" key="2">
    <source>
        <dbReference type="EMBL" id="EDK42135.1"/>
    </source>
</evidence>
<proteinExistence type="predicted"/>
<evidence type="ECO:0000313" key="3">
    <source>
        <dbReference type="Proteomes" id="UP000001996"/>
    </source>
</evidence>
<dbReference type="Proteomes" id="UP000001996">
    <property type="component" value="Unassembled WGS sequence"/>
</dbReference>
<dbReference type="HOGENOM" id="CLU_267769_0_0_1"/>
<keyword evidence="3" id="KW-1185">Reference proteome</keyword>
<dbReference type="KEGG" id="lel:PVL30_000304"/>
<dbReference type="SUPFAM" id="SSF69322">
    <property type="entry name" value="Tricorn protease domain 2"/>
    <property type="match status" value="1"/>
</dbReference>
<dbReference type="EMBL" id="CH981524">
    <property type="protein sequence ID" value="EDK42135.1"/>
    <property type="molecule type" value="Genomic_DNA"/>
</dbReference>
<protein>
    <submittedName>
        <fullName evidence="2">Uncharacterized protein</fullName>
    </submittedName>
</protein>
<sequence>MDVKLDSFENDNRQLSTKYKELEDAFVDRNFKHEVFIKQTLVSSSAILGIFPQFKVRLNKEFRGLTSSTYKDDEFQLISAPTEDSQADVFDEMDILEEFDHNETNTTDYNFDRAIYNDVNVLVKHLSLVVDDIEYKLKAPVRSFCRVRAGVAQEEDHLAITLTSGFLLLLRVYHIPRQVSDSDYSYNHHCSCHQNHHHYCDICDKRNMHLVFKPFIIQWWNLVSKGKSHIDLQTSGFDLKSTILGSATVSLSASDSFRLYATAKQSLSGIVFESHLNVALGGSLIDSCFLEPRYAAQTDMFLTLVFTEQRRLFINLYSWSNFYGPKRGIDKTTLPLRNTFEIPVFIAPLNNNGSFLFVSPTNLLILTVHDIISAEHVFKSKGAPWTSFPTSFYVPESRVFMSKNTNLDVKLGSNSNPTNTNMNMNQSLDEVIIATKDGILYSVVVADNDFVSIQPIFKVTNAISSFTFEASNNAKLYILSFASIGGGGKILRLCEKHEKKESKENKEKNFADDDNDYNDDKDNENDDGDGDDGDDGDGDKKRADSKSYKFDIHSTIENYDAWAPVVDCVMVPLQQAKNSTLPECDELWALVGLNRKRSLSQIHDGYTGRKLRSTYTDWRKARKTWLVILNNTYYIFCLLPFQTILLELDESDKIDPVMEIQDPLIGITSDTVFVSTMGFGDDEMVIQISSNSIILSNLFDTFLQQGVDYTILFAEVIGRILVLVGESNEGRATLYAYIIADPNEKLELEINTNTDTDTNVDDIFILWTTIHLDSNPSMLKSYRNKDSMGFVLGTYAGTLEFYNIDKNSISLGNIVHLKLFGDSSHQCDNISREFFIPNDFVQNNNDLVLVGMQNGFVFCFDNSQKKPVYQNFWKIGEQSVLFLKVDLNITFIACGSLFLYDPQVGKYPQKVNFNELQPRTIGSMLYMRNTSVTNKRCRLALFRNNGLVLTEVSMYKRFSTKSIRVSENSTKVQFLPALSLFAIFCTSNTSLKKVNFVDKKTLRIVKHVEEIHFSKRRSRSSHVDLVFKPDEKLLSFCVWEIERNNKITHKYLVGTACVDNESMKPIGYVRVLDIKRNRLNKEQSSQLILSELTLFEHSCPVQYIRQWRGQILFAGDSSIWCTSYDETLKKFTTPILHSVFPSEITNFHVQNDIGLVCTSTDSIFQISLELMETIAVRNDTILKPYVDQLNYKTALVGSNKLTGEISIMQNGHIASSSSSSLPLLPLSFSSSLAMGISHKQRTFNSNMNLKIPGIAKLFAAKLNNPWIAKEIGNQMLKSDEDITILCITVSGSVIALRSVKEDCKELQLITQSLKNKGNSFEILIEEYLQKLDRPLKGKLAGTGLYSLNKPYFEFVRNYKLEDETIEQKKERKNIVLDYDLDEVSTVAFSKISL</sequence>
<gene>
    <name evidence="2" type="ORF">LELG_00313</name>
</gene>
<accession>A5DSH7</accession>
<dbReference type="eggNOG" id="ENOG502SA45">
    <property type="taxonomic scope" value="Eukaryota"/>
</dbReference>
<reference evidence="2 3" key="1">
    <citation type="journal article" date="2009" name="Nature">
        <title>Evolution of pathogenicity and sexual reproduction in eight Candida genomes.</title>
        <authorList>
            <person name="Butler G."/>
            <person name="Rasmussen M.D."/>
            <person name="Lin M.F."/>
            <person name="Santos M.A."/>
            <person name="Sakthikumar S."/>
            <person name="Munro C.A."/>
            <person name="Rheinbay E."/>
            <person name="Grabherr M."/>
            <person name="Forche A."/>
            <person name="Reedy J.L."/>
            <person name="Agrafioti I."/>
            <person name="Arnaud M.B."/>
            <person name="Bates S."/>
            <person name="Brown A.J."/>
            <person name="Brunke S."/>
            <person name="Costanzo M.C."/>
            <person name="Fitzpatrick D.A."/>
            <person name="de Groot P.W."/>
            <person name="Harris D."/>
            <person name="Hoyer L.L."/>
            <person name="Hube B."/>
            <person name="Klis F.M."/>
            <person name="Kodira C."/>
            <person name="Lennard N."/>
            <person name="Logue M.E."/>
            <person name="Martin R."/>
            <person name="Neiman A.M."/>
            <person name="Nikolaou E."/>
            <person name="Quail M.A."/>
            <person name="Quinn J."/>
            <person name="Santos M.C."/>
            <person name="Schmitzberger F.F."/>
            <person name="Sherlock G."/>
            <person name="Shah P."/>
            <person name="Silverstein K.A."/>
            <person name="Skrzypek M.S."/>
            <person name="Soll D."/>
            <person name="Staggs R."/>
            <person name="Stansfield I."/>
            <person name="Stumpf M.P."/>
            <person name="Sudbery P.E."/>
            <person name="Srikantha T."/>
            <person name="Zeng Q."/>
            <person name="Berman J."/>
            <person name="Berriman M."/>
            <person name="Heitman J."/>
            <person name="Gow N.A."/>
            <person name="Lorenz M.C."/>
            <person name="Birren B.W."/>
            <person name="Kellis M."/>
            <person name="Cuomo C.A."/>
        </authorList>
    </citation>
    <scope>NUCLEOTIDE SEQUENCE [LARGE SCALE GENOMIC DNA]</scope>
    <source>
        <strain evidence="3">ATCC 11503 / BCRC 21390 / CBS 2605 / JCM 1781 / NBRC 1676 / NRRL YB-4239</strain>
    </source>
</reference>